<keyword evidence="3" id="KW-1185">Reference proteome</keyword>
<accession>A0ABW2UTB1</accession>
<name>A0ABW2UTB1_9BACI</name>
<dbReference type="Proteomes" id="UP001596620">
    <property type="component" value="Unassembled WGS sequence"/>
</dbReference>
<gene>
    <name evidence="2" type="ORF">ACFQU8_07075</name>
</gene>
<dbReference type="NCBIfam" id="NF008528">
    <property type="entry name" value="PRK11463.1-2"/>
    <property type="match status" value="1"/>
</dbReference>
<protein>
    <submittedName>
        <fullName evidence="2">FxsA family protein</fullName>
    </submittedName>
</protein>
<feature type="transmembrane region" description="Helical" evidence="1">
    <location>
        <begin position="5"/>
        <end position="23"/>
    </location>
</feature>
<evidence type="ECO:0000313" key="2">
    <source>
        <dbReference type="EMBL" id="MFC7746999.1"/>
    </source>
</evidence>
<dbReference type="EMBL" id="JBHTGR010000012">
    <property type="protein sequence ID" value="MFC7746999.1"/>
    <property type="molecule type" value="Genomic_DNA"/>
</dbReference>
<feature type="transmembrane region" description="Helical" evidence="1">
    <location>
        <begin position="29"/>
        <end position="46"/>
    </location>
</feature>
<evidence type="ECO:0000313" key="3">
    <source>
        <dbReference type="Proteomes" id="UP001596620"/>
    </source>
</evidence>
<dbReference type="InterPro" id="IPR007313">
    <property type="entry name" value="FxsA"/>
</dbReference>
<proteinExistence type="predicted"/>
<dbReference type="Pfam" id="PF04186">
    <property type="entry name" value="FxsA"/>
    <property type="match status" value="1"/>
</dbReference>
<dbReference type="PANTHER" id="PTHR35335:SF1">
    <property type="entry name" value="UPF0716 PROTEIN FXSA"/>
    <property type="match status" value="1"/>
</dbReference>
<dbReference type="PANTHER" id="PTHR35335">
    <property type="entry name" value="UPF0716 PROTEIN FXSA"/>
    <property type="match status" value="1"/>
</dbReference>
<keyword evidence="1" id="KW-0472">Membrane</keyword>
<comment type="caution">
    <text evidence="2">The sequence shown here is derived from an EMBL/GenBank/DDBJ whole genome shotgun (WGS) entry which is preliminary data.</text>
</comment>
<keyword evidence="1" id="KW-0812">Transmembrane</keyword>
<feature type="transmembrane region" description="Helical" evidence="1">
    <location>
        <begin position="74"/>
        <end position="100"/>
    </location>
</feature>
<dbReference type="RefSeq" id="WP_382358518.1">
    <property type="nucleotide sequence ID" value="NZ_JBHTGR010000012.1"/>
</dbReference>
<keyword evidence="1" id="KW-1133">Transmembrane helix</keyword>
<reference evidence="3" key="1">
    <citation type="journal article" date="2019" name="Int. J. Syst. Evol. Microbiol.">
        <title>The Global Catalogue of Microorganisms (GCM) 10K type strain sequencing project: providing services to taxonomists for standard genome sequencing and annotation.</title>
        <authorList>
            <consortium name="The Broad Institute Genomics Platform"/>
            <consortium name="The Broad Institute Genome Sequencing Center for Infectious Disease"/>
            <person name="Wu L."/>
            <person name="Ma J."/>
        </authorList>
    </citation>
    <scope>NUCLEOTIDE SEQUENCE [LARGE SCALE GENOMIC DNA]</scope>
    <source>
        <strain evidence="3">JCM 30234</strain>
    </source>
</reference>
<organism evidence="2 3">
    <name type="scientific">Lentibacillus kimchii</name>
    <dbReference type="NCBI Taxonomy" id="1542911"/>
    <lineage>
        <taxon>Bacteria</taxon>
        <taxon>Bacillati</taxon>
        <taxon>Bacillota</taxon>
        <taxon>Bacilli</taxon>
        <taxon>Bacillales</taxon>
        <taxon>Bacillaceae</taxon>
        <taxon>Lentibacillus</taxon>
    </lineage>
</organism>
<evidence type="ECO:0000256" key="1">
    <source>
        <dbReference type="SAM" id="Phobius"/>
    </source>
</evidence>
<sequence length="128" mass="14182">MQWLILAFIIIPAIEIGVFIWAGGIIGPIWVVALIIFTGIAGVALARREGLDAWRRAQLAINNRQPPGRAIVDGICIFTGGIFLFAPGFITDIAGFMLVLPFTRAPFQRMAERFLRKRAAKGTIIYRK</sequence>